<protein>
    <submittedName>
        <fullName evidence="1">Uncharacterized protein</fullName>
    </submittedName>
</protein>
<reference evidence="1" key="2">
    <citation type="journal article" date="2015" name="Data Brief">
        <title>Shoot transcriptome of the giant reed, Arundo donax.</title>
        <authorList>
            <person name="Barrero R.A."/>
            <person name="Guerrero F.D."/>
            <person name="Moolhuijzen P."/>
            <person name="Goolsby J.A."/>
            <person name="Tidwell J."/>
            <person name="Bellgard S.E."/>
            <person name="Bellgard M.I."/>
        </authorList>
    </citation>
    <scope>NUCLEOTIDE SEQUENCE</scope>
    <source>
        <tissue evidence="1">Shoot tissue taken approximately 20 cm above the soil surface</tissue>
    </source>
</reference>
<accession>A0A0A9BLF5</accession>
<organism evidence="1">
    <name type="scientific">Arundo donax</name>
    <name type="common">Giant reed</name>
    <name type="synonym">Donax arundinaceus</name>
    <dbReference type="NCBI Taxonomy" id="35708"/>
    <lineage>
        <taxon>Eukaryota</taxon>
        <taxon>Viridiplantae</taxon>
        <taxon>Streptophyta</taxon>
        <taxon>Embryophyta</taxon>
        <taxon>Tracheophyta</taxon>
        <taxon>Spermatophyta</taxon>
        <taxon>Magnoliopsida</taxon>
        <taxon>Liliopsida</taxon>
        <taxon>Poales</taxon>
        <taxon>Poaceae</taxon>
        <taxon>PACMAD clade</taxon>
        <taxon>Arundinoideae</taxon>
        <taxon>Arundineae</taxon>
        <taxon>Arundo</taxon>
    </lineage>
</organism>
<reference evidence="1" key="1">
    <citation type="submission" date="2014-09" db="EMBL/GenBank/DDBJ databases">
        <authorList>
            <person name="Magalhaes I.L.F."/>
            <person name="Oliveira U."/>
            <person name="Santos F.R."/>
            <person name="Vidigal T.H.D.A."/>
            <person name="Brescovit A.D."/>
            <person name="Santos A.J."/>
        </authorList>
    </citation>
    <scope>NUCLEOTIDE SEQUENCE</scope>
    <source>
        <tissue evidence="1">Shoot tissue taken approximately 20 cm above the soil surface</tissue>
    </source>
</reference>
<sequence>MHLGFTTIIALSQSTSRARQGPKELGTSCLELFMVDMHSLLP</sequence>
<proteinExistence type="predicted"/>
<dbReference type="EMBL" id="GBRH01234897">
    <property type="protein sequence ID" value="JAD62998.1"/>
    <property type="molecule type" value="Transcribed_RNA"/>
</dbReference>
<dbReference type="AlphaFoldDB" id="A0A0A9BLF5"/>
<name>A0A0A9BLF5_ARUDO</name>
<evidence type="ECO:0000313" key="1">
    <source>
        <dbReference type="EMBL" id="JAD62998.1"/>
    </source>
</evidence>